<evidence type="ECO:0000313" key="1">
    <source>
        <dbReference type="EMBL" id="JAD96671.1"/>
    </source>
</evidence>
<dbReference type="EMBL" id="GBRH01201224">
    <property type="protein sequence ID" value="JAD96671.1"/>
    <property type="molecule type" value="Transcribed_RNA"/>
</dbReference>
<protein>
    <submittedName>
        <fullName evidence="1">Uncharacterized protein</fullName>
    </submittedName>
</protein>
<name>A0A0A9E9F7_ARUDO</name>
<reference evidence="1" key="1">
    <citation type="submission" date="2014-09" db="EMBL/GenBank/DDBJ databases">
        <authorList>
            <person name="Magalhaes I.L.F."/>
            <person name="Oliveira U."/>
            <person name="Santos F.R."/>
            <person name="Vidigal T.H.D.A."/>
            <person name="Brescovit A.D."/>
            <person name="Santos A.J."/>
        </authorList>
    </citation>
    <scope>NUCLEOTIDE SEQUENCE</scope>
    <source>
        <tissue evidence="1">Shoot tissue taken approximately 20 cm above the soil surface</tissue>
    </source>
</reference>
<accession>A0A0A9E9F7</accession>
<reference evidence="1" key="2">
    <citation type="journal article" date="2015" name="Data Brief">
        <title>Shoot transcriptome of the giant reed, Arundo donax.</title>
        <authorList>
            <person name="Barrero R.A."/>
            <person name="Guerrero F.D."/>
            <person name="Moolhuijzen P."/>
            <person name="Goolsby J.A."/>
            <person name="Tidwell J."/>
            <person name="Bellgard S.E."/>
            <person name="Bellgard M.I."/>
        </authorList>
    </citation>
    <scope>NUCLEOTIDE SEQUENCE</scope>
    <source>
        <tissue evidence="1">Shoot tissue taken approximately 20 cm above the soil surface</tissue>
    </source>
</reference>
<proteinExistence type="predicted"/>
<sequence>MSSVVFPLTS</sequence>
<organism evidence="1">
    <name type="scientific">Arundo donax</name>
    <name type="common">Giant reed</name>
    <name type="synonym">Donax arundinaceus</name>
    <dbReference type="NCBI Taxonomy" id="35708"/>
    <lineage>
        <taxon>Eukaryota</taxon>
        <taxon>Viridiplantae</taxon>
        <taxon>Streptophyta</taxon>
        <taxon>Embryophyta</taxon>
        <taxon>Tracheophyta</taxon>
        <taxon>Spermatophyta</taxon>
        <taxon>Magnoliopsida</taxon>
        <taxon>Liliopsida</taxon>
        <taxon>Poales</taxon>
        <taxon>Poaceae</taxon>
        <taxon>PACMAD clade</taxon>
        <taxon>Arundinoideae</taxon>
        <taxon>Arundineae</taxon>
        <taxon>Arundo</taxon>
    </lineage>
</organism>